<reference evidence="1 2" key="1">
    <citation type="submission" date="2016-10" db="EMBL/GenBank/DDBJ databases">
        <title>Complete Genome Sequence of Peptococcaceae strain DCMF.</title>
        <authorList>
            <person name="Edwards R.J."/>
            <person name="Holland S.I."/>
            <person name="Deshpande N.P."/>
            <person name="Wong Y.K."/>
            <person name="Ertan H."/>
            <person name="Manefield M."/>
            <person name="Russell T.L."/>
            <person name="Lee M.J."/>
        </authorList>
    </citation>
    <scope>NUCLEOTIDE SEQUENCE [LARGE SCALE GENOMIC DNA]</scope>
    <source>
        <strain evidence="1 2">DCMF</strain>
    </source>
</reference>
<dbReference type="InterPro" id="IPR003749">
    <property type="entry name" value="ThiS/MoaD-like"/>
</dbReference>
<dbReference type="RefSeq" id="WP_148137478.1">
    <property type="nucleotide sequence ID" value="NZ_CP017634.1"/>
</dbReference>
<proteinExistence type="predicted"/>
<dbReference type="PANTHER" id="PTHR34472:SF1">
    <property type="entry name" value="SULFUR CARRIER PROTEIN THIS"/>
    <property type="match status" value="1"/>
</dbReference>
<gene>
    <name evidence="1" type="ORF">DCMF_27935</name>
</gene>
<dbReference type="InterPro" id="IPR012675">
    <property type="entry name" value="Beta-grasp_dom_sf"/>
</dbReference>
<dbReference type="InterPro" id="IPR016155">
    <property type="entry name" value="Mopterin_synth/thiamin_S_b"/>
</dbReference>
<keyword evidence="2" id="KW-1185">Reference proteome</keyword>
<dbReference type="NCBIfam" id="TIGR01683">
    <property type="entry name" value="thiS"/>
    <property type="match status" value="1"/>
</dbReference>
<protein>
    <submittedName>
        <fullName evidence="1">Thiamine biosynthesis protein ThiS</fullName>
    </submittedName>
</protein>
<dbReference type="Gene3D" id="3.10.20.30">
    <property type="match status" value="1"/>
</dbReference>
<dbReference type="CDD" id="cd00565">
    <property type="entry name" value="Ubl_ThiS"/>
    <property type="match status" value="1"/>
</dbReference>
<accession>A0A3G1KZW8</accession>
<dbReference type="EMBL" id="CP017634">
    <property type="protein sequence ID" value="ATW28072.1"/>
    <property type="molecule type" value="Genomic_DNA"/>
</dbReference>
<organism evidence="1 2">
    <name type="scientific">Formimonas warabiya</name>
    <dbReference type="NCBI Taxonomy" id="1761012"/>
    <lineage>
        <taxon>Bacteria</taxon>
        <taxon>Bacillati</taxon>
        <taxon>Bacillota</taxon>
        <taxon>Clostridia</taxon>
        <taxon>Eubacteriales</taxon>
        <taxon>Peptococcaceae</taxon>
        <taxon>Candidatus Formimonas</taxon>
    </lineage>
</organism>
<dbReference type="KEGG" id="fwa:DCMF_27935"/>
<dbReference type="AlphaFoldDB" id="A0A3G1KZW8"/>
<evidence type="ECO:0000313" key="2">
    <source>
        <dbReference type="Proteomes" id="UP000323521"/>
    </source>
</evidence>
<evidence type="ECO:0000313" key="1">
    <source>
        <dbReference type="EMBL" id="ATW28072.1"/>
    </source>
</evidence>
<sequence length="69" mass="7990">MKILINGKEVILEKEITVAEMLHAQNVEMQEYVTVQINDEIIDREDFETLTVRENDIVEFLYFMGGGAL</sequence>
<dbReference type="OrthoDB" id="9810692at2"/>
<name>A0A3G1KZW8_FORW1</name>
<dbReference type="SUPFAM" id="SSF54285">
    <property type="entry name" value="MoaD/ThiS"/>
    <property type="match status" value="1"/>
</dbReference>
<dbReference type="InterPro" id="IPR010035">
    <property type="entry name" value="Thi_S"/>
</dbReference>
<dbReference type="Proteomes" id="UP000323521">
    <property type="component" value="Chromosome"/>
</dbReference>
<dbReference type="PANTHER" id="PTHR34472">
    <property type="entry name" value="SULFUR CARRIER PROTEIN THIS"/>
    <property type="match status" value="1"/>
</dbReference>
<dbReference type="Pfam" id="PF02597">
    <property type="entry name" value="ThiS"/>
    <property type="match status" value="1"/>
</dbReference>